<evidence type="ECO:0000313" key="2">
    <source>
        <dbReference type="EMBL" id="SIR05210.1"/>
    </source>
</evidence>
<proteinExistence type="predicted"/>
<dbReference type="EMBL" id="FTMS01000030">
    <property type="protein sequence ID" value="SIR05210.1"/>
    <property type="molecule type" value="Genomic_DNA"/>
</dbReference>
<dbReference type="PANTHER" id="PTHR43174">
    <property type="entry name" value="UDP-N-ACETYLGLUCOSAMINE 2-EPIMERASE"/>
    <property type="match status" value="1"/>
</dbReference>
<dbReference type="InterPro" id="IPR003331">
    <property type="entry name" value="UDP_GlcNAc_Epimerase_2_dom"/>
</dbReference>
<dbReference type="InterPro" id="IPR029767">
    <property type="entry name" value="WecB-like"/>
</dbReference>
<dbReference type="GO" id="GO:0006047">
    <property type="term" value="P:UDP-N-acetylglucosamine metabolic process"/>
    <property type="evidence" value="ECO:0007669"/>
    <property type="project" value="InterPro"/>
</dbReference>
<dbReference type="PANTHER" id="PTHR43174:SF3">
    <property type="entry name" value="UDP-N-ACETYLGLUCOSAMINE 2-EPIMERASE"/>
    <property type="match status" value="1"/>
</dbReference>
<gene>
    <name evidence="2" type="ORF">SAMN05920897_1305</name>
</gene>
<organism evidence="2 3">
    <name type="scientific">Alkalispirochaeta americana</name>
    <dbReference type="NCBI Taxonomy" id="159291"/>
    <lineage>
        <taxon>Bacteria</taxon>
        <taxon>Pseudomonadati</taxon>
        <taxon>Spirochaetota</taxon>
        <taxon>Spirochaetia</taxon>
        <taxon>Spirochaetales</taxon>
        <taxon>Spirochaetaceae</taxon>
        <taxon>Alkalispirochaeta</taxon>
    </lineage>
</organism>
<dbReference type="STRING" id="159291.SAMN05920897_1305"/>
<dbReference type="NCBIfam" id="TIGR03568">
    <property type="entry name" value="NeuC_NnaA"/>
    <property type="match status" value="1"/>
</dbReference>
<accession>A0A1N6XSC2</accession>
<dbReference type="OrthoDB" id="9803238at2"/>
<dbReference type="AlphaFoldDB" id="A0A1N6XSC2"/>
<dbReference type="SUPFAM" id="SSF53756">
    <property type="entry name" value="UDP-Glycosyltransferase/glycogen phosphorylase"/>
    <property type="match status" value="1"/>
</dbReference>
<evidence type="ECO:0000313" key="3">
    <source>
        <dbReference type="Proteomes" id="UP000186400"/>
    </source>
</evidence>
<reference evidence="3" key="1">
    <citation type="submission" date="2017-01" db="EMBL/GenBank/DDBJ databases">
        <authorList>
            <person name="Varghese N."/>
            <person name="Submissions S."/>
        </authorList>
    </citation>
    <scope>NUCLEOTIDE SEQUENCE [LARGE SCALE GENOMIC DNA]</scope>
    <source>
        <strain evidence="3">ASpG1</strain>
    </source>
</reference>
<dbReference type="InterPro" id="IPR020004">
    <property type="entry name" value="UDP-GlcNAc_Epase"/>
</dbReference>
<protein>
    <submittedName>
        <fullName evidence="2">UDP-N-acetylglucosamine 2-epimerase/UDP-N-acetyl-D-glucosamine 2-epimerase, UDP-hydrolysing,TIGR03568</fullName>
    </submittedName>
</protein>
<dbReference type="Gene3D" id="3.40.50.2000">
    <property type="entry name" value="Glycogen Phosphorylase B"/>
    <property type="match status" value="2"/>
</dbReference>
<evidence type="ECO:0000259" key="1">
    <source>
        <dbReference type="Pfam" id="PF02350"/>
    </source>
</evidence>
<dbReference type="CDD" id="cd03786">
    <property type="entry name" value="GTB_UDP-GlcNAc_2-Epimerase"/>
    <property type="match status" value="1"/>
</dbReference>
<dbReference type="RefSeq" id="WP_076489935.1">
    <property type="nucleotide sequence ID" value="NZ_FTMS01000030.1"/>
</dbReference>
<name>A0A1N6XSC2_9SPIO</name>
<dbReference type="Pfam" id="PF02350">
    <property type="entry name" value="Epimerase_2"/>
    <property type="match status" value="1"/>
</dbReference>
<sequence>MKKICIFIGSRANYSSIKAVMRAIQKHPELELQVVAGASAVLDRYGSVINLIEQDGFSVVARVHMLIEGETPTTMAKSTGLGLIELPTIFESIKPDIVLTVGDRFETMATTLAAAYMNIPIAHTMGGEVSGTIDESIRHAITKFAHIHFPASRDAYERIVKLGEPEPSVHLVGCPRMDLVAEMLSVSRSEVDESIFRLGVGDRVDIDKPFVLVSQHPVTTEYGTGREQITATLQAVKNIGLPAIVLWPNADAGSDDIAKGIRIWREKGLDTDMHFFKNLPISTYVQLMKRTKCLVGNSSSGIREGAFIGTPVVNIGTRQAGRERGSNVIDTGNDADEIASAIQKQLSHGPYGFEPIYGDGTAGEKIADILSRTVVQLQKRITY</sequence>
<keyword evidence="3" id="KW-1185">Reference proteome</keyword>
<dbReference type="Proteomes" id="UP000186400">
    <property type="component" value="Unassembled WGS sequence"/>
</dbReference>
<feature type="domain" description="UDP-N-acetylglucosamine 2-epimerase" evidence="1">
    <location>
        <begin position="22"/>
        <end position="370"/>
    </location>
</feature>
<dbReference type="GO" id="GO:0004553">
    <property type="term" value="F:hydrolase activity, hydrolyzing O-glycosyl compounds"/>
    <property type="evidence" value="ECO:0007669"/>
    <property type="project" value="InterPro"/>
</dbReference>